<dbReference type="InterPro" id="IPR057590">
    <property type="entry name" value="PH_RDR1/2-like"/>
</dbReference>
<dbReference type="Pfam" id="PF05183">
    <property type="entry name" value="RdRP"/>
    <property type="match status" value="1"/>
</dbReference>
<comment type="caution">
    <text evidence="15">The sequence shown here is derived from an EMBL/GenBank/DDBJ whole genome shotgun (WGS) entry which is preliminary data.</text>
</comment>
<evidence type="ECO:0000256" key="1">
    <source>
        <dbReference type="ARBA" id="ARBA00005762"/>
    </source>
</evidence>
<feature type="domain" description="RDR1/2-like PH-like" evidence="12">
    <location>
        <begin position="51"/>
        <end position="116"/>
    </location>
</feature>
<dbReference type="InterPro" id="IPR037151">
    <property type="entry name" value="AlkB-like_sf"/>
</dbReference>
<dbReference type="InterPro" id="IPR057596">
    <property type="entry name" value="RDRP_core"/>
</dbReference>
<dbReference type="EC" id="2.7.7.48" evidence="9"/>
<dbReference type="AlphaFoldDB" id="A0A6A2W9L9"/>
<dbReference type="EMBL" id="VEPZ02001787">
    <property type="protein sequence ID" value="KAE8654452.1"/>
    <property type="molecule type" value="Genomic_DNA"/>
</dbReference>
<evidence type="ECO:0000259" key="11">
    <source>
        <dbReference type="Pfam" id="PF05183"/>
    </source>
</evidence>
<protein>
    <recommendedName>
        <fullName evidence="9">RNA-dependent RNA polymerase</fullName>
        <ecNumber evidence="9">2.7.7.48</ecNumber>
    </recommendedName>
</protein>
<dbReference type="Pfam" id="PF24823">
    <property type="entry name" value="PH_RDR2"/>
    <property type="match status" value="1"/>
</dbReference>
<organism evidence="15 16">
    <name type="scientific">Hibiscus syriacus</name>
    <name type="common">Rose of Sharon</name>
    <dbReference type="NCBI Taxonomy" id="106335"/>
    <lineage>
        <taxon>Eukaryota</taxon>
        <taxon>Viridiplantae</taxon>
        <taxon>Streptophyta</taxon>
        <taxon>Embryophyta</taxon>
        <taxon>Tracheophyta</taxon>
        <taxon>Spermatophyta</taxon>
        <taxon>Magnoliopsida</taxon>
        <taxon>eudicotyledons</taxon>
        <taxon>Gunneridae</taxon>
        <taxon>Pentapetalae</taxon>
        <taxon>rosids</taxon>
        <taxon>malvids</taxon>
        <taxon>Malvales</taxon>
        <taxon>Malvaceae</taxon>
        <taxon>Malvoideae</taxon>
        <taxon>Hibiscus</taxon>
    </lineage>
</organism>
<evidence type="ECO:0000256" key="5">
    <source>
        <dbReference type="ARBA" id="ARBA00022695"/>
    </source>
</evidence>
<dbReference type="GO" id="GO:0003723">
    <property type="term" value="F:RNA binding"/>
    <property type="evidence" value="ECO:0007669"/>
    <property type="project" value="UniProtKB-KW"/>
</dbReference>
<reference evidence="15" key="1">
    <citation type="submission" date="2019-09" db="EMBL/GenBank/DDBJ databases">
        <title>Draft genome information of white flower Hibiscus syriacus.</title>
        <authorList>
            <person name="Kim Y.-M."/>
        </authorList>
    </citation>
    <scope>NUCLEOTIDE SEQUENCE [LARGE SCALE GENOMIC DNA]</scope>
    <source>
        <strain evidence="15">YM2019G1</strain>
    </source>
</reference>
<evidence type="ECO:0000259" key="13">
    <source>
        <dbReference type="Pfam" id="PF26252"/>
    </source>
</evidence>
<evidence type="ECO:0000259" key="12">
    <source>
        <dbReference type="Pfam" id="PF24823"/>
    </source>
</evidence>
<evidence type="ECO:0000256" key="9">
    <source>
        <dbReference type="RuleBase" id="RU363098"/>
    </source>
</evidence>
<proteinExistence type="inferred from homology"/>
<evidence type="ECO:0000256" key="10">
    <source>
        <dbReference type="SAM" id="MobiDB-lite"/>
    </source>
</evidence>
<evidence type="ECO:0000256" key="6">
    <source>
        <dbReference type="ARBA" id="ARBA00022884"/>
    </source>
</evidence>
<keyword evidence="16" id="KW-1185">Reference proteome</keyword>
<dbReference type="GO" id="GO:0031380">
    <property type="term" value="C:nuclear RNA-directed RNA polymerase complex"/>
    <property type="evidence" value="ECO:0007669"/>
    <property type="project" value="TreeGrafter"/>
</dbReference>
<keyword evidence="4 9" id="KW-0808">Transferase</keyword>
<keyword evidence="7 9" id="KW-0943">RNA-mediated gene silencing</keyword>
<keyword evidence="6 9" id="KW-0694">RNA-binding</keyword>
<evidence type="ECO:0000256" key="2">
    <source>
        <dbReference type="ARBA" id="ARBA00007879"/>
    </source>
</evidence>
<feature type="domain" description="RDRP helical" evidence="13">
    <location>
        <begin position="139"/>
        <end position="218"/>
    </location>
</feature>
<dbReference type="GO" id="GO:0003968">
    <property type="term" value="F:RNA-directed RNA polymerase activity"/>
    <property type="evidence" value="ECO:0007669"/>
    <property type="project" value="UniProtKB-KW"/>
</dbReference>
<name>A0A6A2W9L9_HIBSY</name>
<dbReference type="InterPro" id="IPR058751">
    <property type="entry name" value="RDRP_helical"/>
</dbReference>
<feature type="domain" description="RDRP core" evidence="11">
    <location>
        <begin position="236"/>
        <end position="813"/>
    </location>
</feature>
<evidence type="ECO:0000313" key="15">
    <source>
        <dbReference type="EMBL" id="KAE8654452.1"/>
    </source>
</evidence>
<comment type="catalytic activity">
    <reaction evidence="8 9">
        <text>RNA(n) + a ribonucleoside 5'-triphosphate = RNA(n+1) + diphosphate</text>
        <dbReference type="Rhea" id="RHEA:21248"/>
        <dbReference type="Rhea" id="RHEA-COMP:14527"/>
        <dbReference type="Rhea" id="RHEA-COMP:17342"/>
        <dbReference type="ChEBI" id="CHEBI:33019"/>
        <dbReference type="ChEBI" id="CHEBI:61557"/>
        <dbReference type="ChEBI" id="CHEBI:140395"/>
        <dbReference type="EC" id="2.7.7.48"/>
    </reaction>
</comment>
<dbReference type="Pfam" id="PF26253">
    <property type="entry name" value="RdRP_head"/>
    <property type="match status" value="1"/>
</dbReference>
<evidence type="ECO:0000313" key="16">
    <source>
        <dbReference type="Proteomes" id="UP000436088"/>
    </source>
</evidence>
<evidence type="ECO:0000256" key="3">
    <source>
        <dbReference type="ARBA" id="ARBA00022484"/>
    </source>
</evidence>
<dbReference type="InterPro" id="IPR007855">
    <property type="entry name" value="RDRP"/>
</dbReference>
<feature type="region of interest" description="Disordered" evidence="10">
    <location>
        <begin position="1179"/>
        <end position="1271"/>
    </location>
</feature>
<dbReference type="PANTHER" id="PTHR23079:SF1">
    <property type="entry name" value="RNA-DEPENDENT RNA POLYMERASE 1"/>
    <property type="match status" value="1"/>
</dbReference>
<feature type="compositionally biased region" description="Pro residues" evidence="10">
    <location>
        <begin position="1179"/>
        <end position="1194"/>
    </location>
</feature>
<gene>
    <name evidence="15" type="ORF">F3Y22_tig00117048pilonHSYRG00281</name>
</gene>
<evidence type="ECO:0000256" key="4">
    <source>
        <dbReference type="ARBA" id="ARBA00022679"/>
    </source>
</evidence>
<comment type="similarity">
    <text evidence="1 9">Belongs to the RdRP family.</text>
</comment>
<comment type="function">
    <text evidence="9">Probably involved in the RNA silencing pathway and required for the generation of small interfering RNAs (siRNAs).</text>
</comment>
<evidence type="ECO:0000256" key="7">
    <source>
        <dbReference type="ARBA" id="ARBA00023158"/>
    </source>
</evidence>
<dbReference type="Gene3D" id="2.60.120.590">
    <property type="entry name" value="Alpha-ketoglutarate-dependent dioxygenase AlkB-like"/>
    <property type="match status" value="1"/>
</dbReference>
<comment type="similarity">
    <text evidence="2">Belongs to the alkB family.</text>
</comment>
<dbReference type="InterPro" id="IPR058752">
    <property type="entry name" value="RDRP_C_head"/>
</dbReference>
<dbReference type="Proteomes" id="UP000436088">
    <property type="component" value="Unassembled WGS sequence"/>
</dbReference>
<dbReference type="PANTHER" id="PTHR23079">
    <property type="entry name" value="RNA-DEPENDENT RNA POLYMERASE"/>
    <property type="match status" value="1"/>
</dbReference>
<accession>A0A6A2W9L9</accession>
<dbReference type="Pfam" id="PF26252">
    <property type="entry name" value="RdRP_helical"/>
    <property type="match status" value="1"/>
</dbReference>
<feature type="compositionally biased region" description="Polar residues" evidence="10">
    <location>
        <begin position="1207"/>
        <end position="1231"/>
    </location>
</feature>
<feature type="domain" description="RDRP C-terminal head" evidence="14">
    <location>
        <begin position="834"/>
        <end position="917"/>
    </location>
</feature>
<dbReference type="GO" id="GO:0030422">
    <property type="term" value="P:siRNA processing"/>
    <property type="evidence" value="ECO:0007669"/>
    <property type="project" value="TreeGrafter"/>
</dbReference>
<keyword evidence="3 9" id="KW-0696">RNA-directed RNA polymerase</keyword>
<sequence>MGKTIKLFGFGSAVTVEEVKHFLENYTGEGSVETVKVGQVKAEEHTPKSTMGAPRIYERDPSALSTSREVAEDEQWVREVDFTPGNCIGQSFAICLEIPRSVQLPKFDPSLFYKKVEDHFLLQEGSTFSSNTDLVPIINPPAAIHIPYNILFKVNSLVQNGFLPPTTLDSRFFESVDPNRIDTVFIEHALEKMFSLKDCCYEPVKWLNEQYKEYRNKPPRPPILPEGLVAVRRIQVTPSKVYFSGPDINLSNRVLRNYIKDIDNFLRVSFVDEELGKIHSSDLSSSTSVTDGKPTRIYQRILSTLRNGILIGDKKFEFLACSTSQLRENSIWMFASKPGLTAEGIREKMGHIHVIRNVAKYAARLGQSLSSSRETLQVSQNEIEIIPDIEVKIDDDTKYNFSDGIGKISAKLAREVARKCGLRNTPSAFQIRYGGYKGVVAVDPSSSAKLSLRESMQKFDADSTSLDVLSWSKLHPCYLNRQIIILMSTLGVKDSVFEMKQKEFLAQLDAILVDPEKAREAMDRICHGELVKILREMILCGYKPDSEPFLSMMLRTIRASKLLDLRTRTRILIEKGGILMGCLDETGTLEYGQVFVQYSDSKSRQSSNETLLTFNDRQSNRNCHIVEGKVSIAKNPCLHPGDLRVLQAVDVVVLHHMVDCIVFPQKGPRPHPNECSGSDLDGDLYFVSWDEDLIPPCNFPPMDYRAEPTKLLDRDVTMEDVAEYFTNYIINDSLGVISNAHTVFADKESAKAMSEQCIALAKLSSKAVDFPKTGIPAKIPSRLRISEYPDFMEKPNRLTYESQSVIGRLYREVKSIEAEVSTAKHFTRSVAKLSYDPDMEFEGYLAHVNDALHYKRLYDHKLASLMLRFGVKTEAEIISGCILKLSKYYDRRVDLENIIAAVKSLRKEAKGWFNEKRWADEQHFISFPWCIHDKLLPIKRGNSSKDPKPLEIQITGGDLNSNAKKIRGKSSRVAESVDIKSKAEEPNMTAKPDSCIIDVYNEGDHSQPCTWPPWFGKPVCLLFLTECEIAFGRVIAVDHPGDFRGSLKLSLSPGSLLVMEGKSTYFAKQALPSVRKQRILVSFTKCQPRKSVSDNQRLILPLILQSSRQCLPPNRSPNHFRHSVGCKYYEVVPTTGVLSVSPTWRQIRPPNGVQTLFVPGPVAPSIPFSAPVPVPPGSTAWPAPPPRHSPPHLPVPGTGVFLPPPGSNNSSPQLLPSTANELNIPVDSTSPTKKEYSSQKPNLHTTFPGVSSDGKSRNQDGSGSLDGTGSG</sequence>
<evidence type="ECO:0000259" key="14">
    <source>
        <dbReference type="Pfam" id="PF26253"/>
    </source>
</evidence>
<keyword evidence="5 9" id="KW-0548">Nucleotidyltransferase</keyword>
<feature type="compositionally biased region" description="Polar residues" evidence="10">
    <location>
        <begin position="1238"/>
        <end position="1249"/>
    </location>
</feature>
<evidence type="ECO:0000256" key="8">
    <source>
        <dbReference type="ARBA" id="ARBA00048744"/>
    </source>
</evidence>